<evidence type="ECO:0008006" key="7">
    <source>
        <dbReference type="Google" id="ProtNLM"/>
    </source>
</evidence>
<dbReference type="EMBL" id="UOFI01000007">
    <property type="protein sequence ID" value="VAW61026.1"/>
    <property type="molecule type" value="Genomic_DNA"/>
</dbReference>
<dbReference type="Pfam" id="PF06835">
    <property type="entry name" value="LptC"/>
    <property type="match status" value="1"/>
</dbReference>
<dbReference type="GO" id="GO:0030288">
    <property type="term" value="C:outer membrane-bounded periplasmic space"/>
    <property type="evidence" value="ECO:0007669"/>
    <property type="project" value="TreeGrafter"/>
</dbReference>
<evidence type="ECO:0000256" key="4">
    <source>
        <dbReference type="ARBA" id="ARBA00022989"/>
    </source>
</evidence>
<dbReference type="GO" id="GO:0005886">
    <property type="term" value="C:plasma membrane"/>
    <property type="evidence" value="ECO:0007669"/>
    <property type="project" value="InterPro"/>
</dbReference>
<gene>
    <name evidence="6" type="ORF">MNBD_GAMMA09-456</name>
</gene>
<keyword evidence="5" id="KW-0472">Membrane</keyword>
<dbReference type="Gene3D" id="2.60.450.10">
    <property type="entry name" value="Lipopolysaccharide (LPS) transport protein A like domain"/>
    <property type="match status" value="1"/>
</dbReference>
<dbReference type="InterPro" id="IPR010664">
    <property type="entry name" value="LipoPS_assembly_LptC-rel"/>
</dbReference>
<evidence type="ECO:0000256" key="1">
    <source>
        <dbReference type="ARBA" id="ARBA00022475"/>
    </source>
</evidence>
<reference evidence="6" key="1">
    <citation type="submission" date="2018-06" db="EMBL/GenBank/DDBJ databases">
        <authorList>
            <person name="Zhirakovskaya E."/>
        </authorList>
    </citation>
    <scope>NUCLEOTIDE SEQUENCE</scope>
</reference>
<dbReference type="NCBIfam" id="TIGR04409">
    <property type="entry name" value="LptC_YrbK"/>
    <property type="match status" value="1"/>
</dbReference>
<evidence type="ECO:0000313" key="6">
    <source>
        <dbReference type="EMBL" id="VAW61026.1"/>
    </source>
</evidence>
<dbReference type="GO" id="GO:0017089">
    <property type="term" value="F:glycolipid transfer activity"/>
    <property type="evidence" value="ECO:0007669"/>
    <property type="project" value="TreeGrafter"/>
</dbReference>
<sequence length="185" mass="21581">MRTFLTLFLFVIIAALSYWFQQDIKQQLNTDSRTDARFPDYFMENFTITSLNELGIARYTMKAAKMQHYADDDSAEFEQPLLTFNEPENHFTVQALRAEYRKDKNILHLYDKVSIHRSAQNNQDELLIQTEYLKINTQSRIAETHLPTQVTSGRAQINTVGLIFDGMQGTLKFKSRIKGIYETPQ</sequence>
<evidence type="ECO:0000256" key="5">
    <source>
        <dbReference type="ARBA" id="ARBA00023136"/>
    </source>
</evidence>
<evidence type="ECO:0000256" key="3">
    <source>
        <dbReference type="ARBA" id="ARBA00022692"/>
    </source>
</evidence>
<keyword evidence="4" id="KW-1133">Transmembrane helix</keyword>
<accession>A0A3B0XXV2</accession>
<keyword evidence="1" id="KW-1003">Cell membrane</keyword>
<organism evidence="6">
    <name type="scientific">hydrothermal vent metagenome</name>
    <dbReference type="NCBI Taxonomy" id="652676"/>
    <lineage>
        <taxon>unclassified sequences</taxon>
        <taxon>metagenomes</taxon>
        <taxon>ecological metagenomes</taxon>
    </lineage>
</organism>
<evidence type="ECO:0000256" key="2">
    <source>
        <dbReference type="ARBA" id="ARBA00022519"/>
    </source>
</evidence>
<dbReference type="PANTHER" id="PTHR37481:SF1">
    <property type="entry name" value="LIPOPOLYSACCHARIDE EXPORT SYSTEM PROTEIN LPTC"/>
    <property type="match status" value="1"/>
</dbReference>
<dbReference type="GO" id="GO:0015221">
    <property type="term" value="F:lipopolysaccharide transmembrane transporter activity"/>
    <property type="evidence" value="ECO:0007669"/>
    <property type="project" value="InterPro"/>
</dbReference>
<protein>
    <recommendedName>
        <fullName evidence="7">Lipopolysaccharide export system protein LptC</fullName>
    </recommendedName>
</protein>
<name>A0A3B0XXV2_9ZZZZ</name>
<dbReference type="InterPro" id="IPR052363">
    <property type="entry name" value="LPS_export_LptC"/>
</dbReference>
<proteinExistence type="predicted"/>
<keyword evidence="3" id="KW-0812">Transmembrane</keyword>
<dbReference type="PANTHER" id="PTHR37481">
    <property type="entry name" value="LIPOPOLYSACCHARIDE EXPORT SYSTEM PROTEIN LPTC"/>
    <property type="match status" value="1"/>
</dbReference>
<dbReference type="AlphaFoldDB" id="A0A3B0XXV2"/>
<keyword evidence="2" id="KW-0997">Cell inner membrane</keyword>
<dbReference type="InterPro" id="IPR026265">
    <property type="entry name" value="LptC"/>
</dbReference>